<keyword evidence="8 11" id="KW-0406">Ion transport</keyword>
<keyword evidence="3 11" id="KW-0813">Transport</keyword>
<comment type="subunit">
    <text evidence="11">Homopentamer.</text>
</comment>
<evidence type="ECO:0000256" key="4">
    <source>
        <dbReference type="ARBA" id="ARBA00022475"/>
    </source>
</evidence>
<dbReference type="PRINTS" id="PR01264">
    <property type="entry name" value="MECHCHANNEL"/>
</dbReference>
<keyword evidence="10 11" id="KW-0407">Ion channel</keyword>
<dbReference type="NCBIfam" id="NF001843">
    <property type="entry name" value="PRK00567.1-4"/>
    <property type="match status" value="1"/>
</dbReference>
<dbReference type="SUPFAM" id="SSF81330">
    <property type="entry name" value="Gated mechanosensitive channel"/>
    <property type="match status" value="1"/>
</dbReference>
<evidence type="ECO:0000256" key="9">
    <source>
        <dbReference type="ARBA" id="ARBA00023136"/>
    </source>
</evidence>
<dbReference type="InterPro" id="IPR001185">
    <property type="entry name" value="MS_channel"/>
</dbReference>
<dbReference type="InterPro" id="IPR037673">
    <property type="entry name" value="MSC/AndL"/>
</dbReference>
<evidence type="ECO:0000256" key="1">
    <source>
        <dbReference type="ARBA" id="ARBA00004651"/>
    </source>
</evidence>
<reference evidence="12 13" key="1">
    <citation type="submission" date="2024-09" db="EMBL/GenBank/DDBJ databases">
        <authorList>
            <person name="Sun Q."/>
            <person name="Mori K."/>
        </authorList>
    </citation>
    <scope>NUCLEOTIDE SEQUENCE [LARGE SCALE GENOMIC DNA]</scope>
    <source>
        <strain evidence="12 13">KCTC 23076</strain>
    </source>
</reference>
<name>A0ABV6RMA7_9GAMM</name>
<dbReference type="InterPro" id="IPR036019">
    <property type="entry name" value="MscL_channel"/>
</dbReference>
<keyword evidence="5 11" id="KW-0997">Cell inner membrane</keyword>
<feature type="transmembrane region" description="Helical" evidence="11">
    <location>
        <begin position="84"/>
        <end position="105"/>
    </location>
</feature>
<evidence type="ECO:0000313" key="12">
    <source>
        <dbReference type="EMBL" id="MFC0677108.1"/>
    </source>
</evidence>
<comment type="subcellular location">
    <subcellularLocation>
        <location evidence="11">Cell inner membrane</location>
        <topology evidence="11">Multi-pass membrane protein</topology>
    </subcellularLocation>
    <subcellularLocation>
        <location evidence="1">Cell membrane</location>
        <topology evidence="1">Multi-pass membrane protein</topology>
    </subcellularLocation>
</comment>
<comment type="caution">
    <text evidence="11">Lacks conserved residue(s) required for the propagation of feature annotation.</text>
</comment>
<evidence type="ECO:0000256" key="8">
    <source>
        <dbReference type="ARBA" id="ARBA00023065"/>
    </source>
</evidence>
<evidence type="ECO:0000256" key="7">
    <source>
        <dbReference type="ARBA" id="ARBA00022989"/>
    </source>
</evidence>
<evidence type="ECO:0000256" key="10">
    <source>
        <dbReference type="ARBA" id="ARBA00023303"/>
    </source>
</evidence>
<keyword evidence="9 11" id="KW-0472">Membrane</keyword>
<dbReference type="Gene3D" id="1.10.1200.120">
    <property type="entry name" value="Large-conductance mechanosensitive channel, MscL, domain 1"/>
    <property type="match status" value="1"/>
</dbReference>
<dbReference type="EMBL" id="JBHLTG010000001">
    <property type="protein sequence ID" value="MFC0677108.1"/>
    <property type="molecule type" value="Genomic_DNA"/>
</dbReference>
<protein>
    <recommendedName>
        <fullName evidence="11">Large-conductance mechanosensitive channel</fullName>
    </recommendedName>
</protein>
<dbReference type="HAMAP" id="MF_00115">
    <property type="entry name" value="MscL"/>
    <property type="match status" value="1"/>
</dbReference>
<dbReference type="Pfam" id="PF01741">
    <property type="entry name" value="MscL"/>
    <property type="match status" value="1"/>
</dbReference>
<keyword evidence="7 11" id="KW-1133">Transmembrane helix</keyword>
<sequence length="147" mass="16363">MSLISEFREFIARGNVIDLAVAVVIGAAFNKIVTALVDGIIMPTIATLSGGVSVDDWEYVVEPAQVDAAGKEIAAEVAIRYGHVLQSVIDFMLISFVIFIVLKAYNRLRHHEDRKETEKQEAKKVTEPAEDVVLLREIRDLLKQRDA</sequence>
<evidence type="ECO:0000313" key="13">
    <source>
        <dbReference type="Proteomes" id="UP001589896"/>
    </source>
</evidence>
<dbReference type="PROSITE" id="PS01327">
    <property type="entry name" value="MSCL"/>
    <property type="match status" value="1"/>
</dbReference>
<keyword evidence="6 11" id="KW-0812">Transmembrane</keyword>
<evidence type="ECO:0000256" key="3">
    <source>
        <dbReference type="ARBA" id="ARBA00022448"/>
    </source>
</evidence>
<evidence type="ECO:0000256" key="6">
    <source>
        <dbReference type="ARBA" id="ARBA00022692"/>
    </source>
</evidence>
<gene>
    <name evidence="11 12" type="primary">mscL</name>
    <name evidence="12" type="ORF">ACFFGH_04460</name>
</gene>
<comment type="caution">
    <text evidence="12">The sequence shown here is derived from an EMBL/GenBank/DDBJ whole genome shotgun (WGS) entry which is preliminary data.</text>
</comment>
<dbReference type="Proteomes" id="UP001589896">
    <property type="component" value="Unassembled WGS sequence"/>
</dbReference>
<dbReference type="InterPro" id="IPR019823">
    <property type="entry name" value="Mechanosensitive_channel_CS"/>
</dbReference>
<evidence type="ECO:0000256" key="5">
    <source>
        <dbReference type="ARBA" id="ARBA00022519"/>
    </source>
</evidence>
<dbReference type="PANTHER" id="PTHR30266">
    <property type="entry name" value="MECHANOSENSITIVE CHANNEL MSCL"/>
    <property type="match status" value="1"/>
</dbReference>
<comment type="similarity">
    <text evidence="2 11">Belongs to the MscL family.</text>
</comment>
<accession>A0ABV6RMA7</accession>
<dbReference type="RefSeq" id="WP_386665177.1">
    <property type="nucleotide sequence ID" value="NZ_JBHLTG010000001.1"/>
</dbReference>
<proteinExistence type="inferred from homology"/>
<keyword evidence="13" id="KW-1185">Reference proteome</keyword>
<evidence type="ECO:0000256" key="2">
    <source>
        <dbReference type="ARBA" id="ARBA00007254"/>
    </source>
</evidence>
<keyword evidence="4 11" id="KW-1003">Cell membrane</keyword>
<comment type="function">
    <text evidence="11">Channel that opens in response to stretch forces in the membrane lipid bilayer. May participate in the regulation of osmotic pressure changes within the cell.</text>
</comment>
<dbReference type="NCBIfam" id="TIGR00220">
    <property type="entry name" value="mscL"/>
    <property type="match status" value="1"/>
</dbReference>
<organism evidence="12 13">
    <name type="scientific">Lysobacter korlensis</name>
    <dbReference type="NCBI Taxonomy" id="553636"/>
    <lineage>
        <taxon>Bacteria</taxon>
        <taxon>Pseudomonadati</taxon>
        <taxon>Pseudomonadota</taxon>
        <taxon>Gammaproteobacteria</taxon>
        <taxon>Lysobacterales</taxon>
        <taxon>Lysobacteraceae</taxon>
        <taxon>Lysobacter</taxon>
    </lineage>
</organism>
<evidence type="ECO:0000256" key="11">
    <source>
        <dbReference type="HAMAP-Rule" id="MF_00115"/>
    </source>
</evidence>
<dbReference type="PANTHER" id="PTHR30266:SF2">
    <property type="entry name" value="LARGE-CONDUCTANCE MECHANOSENSITIVE CHANNEL"/>
    <property type="match status" value="1"/>
</dbReference>